<gene>
    <name evidence="1" type="ORF">FHR84_000473</name>
</gene>
<dbReference type="Proteomes" id="UP000548304">
    <property type="component" value="Unassembled WGS sequence"/>
</dbReference>
<accession>A0A852YUB5</accession>
<organism evidence="1 2">
    <name type="scientific">Actinopolyspora biskrensis</name>
    <dbReference type="NCBI Taxonomy" id="1470178"/>
    <lineage>
        <taxon>Bacteria</taxon>
        <taxon>Bacillati</taxon>
        <taxon>Actinomycetota</taxon>
        <taxon>Actinomycetes</taxon>
        <taxon>Actinopolysporales</taxon>
        <taxon>Actinopolysporaceae</taxon>
        <taxon>Actinopolyspora</taxon>
    </lineage>
</organism>
<dbReference type="AlphaFoldDB" id="A0A852YUB5"/>
<dbReference type="EMBL" id="JACBYW010000001">
    <property type="protein sequence ID" value="NYH77159.1"/>
    <property type="molecule type" value="Genomic_DNA"/>
</dbReference>
<reference evidence="1 2" key="1">
    <citation type="submission" date="2020-07" db="EMBL/GenBank/DDBJ databases">
        <title>Genomic Encyclopedia of Type Strains, Phase III (KMG-III): the genomes of soil and plant-associated and newly described type strains.</title>
        <authorList>
            <person name="Whitman W."/>
        </authorList>
    </citation>
    <scope>NUCLEOTIDE SEQUENCE [LARGE SCALE GENOMIC DNA]</scope>
    <source>
        <strain evidence="1 2">CECT 8576</strain>
    </source>
</reference>
<name>A0A852YUB5_9ACTN</name>
<comment type="caution">
    <text evidence="1">The sequence shown here is derived from an EMBL/GenBank/DDBJ whole genome shotgun (WGS) entry which is preliminary data.</text>
</comment>
<evidence type="ECO:0000313" key="1">
    <source>
        <dbReference type="EMBL" id="NYH77159.1"/>
    </source>
</evidence>
<protein>
    <submittedName>
        <fullName evidence="1">Uncharacterized protein</fullName>
    </submittedName>
</protein>
<keyword evidence="2" id="KW-1185">Reference proteome</keyword>
<evidence type="ECO:0000313" key="2">
    <source>
        <dbReference type="Proteomes" id="UP000548304"/>
    </source>
</evidence>
<sequence length="51" mass="5648">MRLSLSRWGGVRTPFEFRGRAHTATVHVSLVAVREGLLLVSSSRSRPGVRT</sequence>
<proteinExistence type="predicted"/>